<feature type="compositionally biased region" description="Polar residues" evidence="1">
    <location>
        <begin position="7"/>
        <end position="21"/>
    </location>
</feature>
<evidence type="ECO:0000313" key="2">
    <source>
        <dbReference type="EMBL" id="MCD9639053.1"/>
    </source>
</evidence>
<evidence type="ECO:0000256" key="1">
    <source>
        <dbReference type="SAM" id="MobiDB-lite"/>
    </source>
</evidence>
<comment type="caution">
    <text evidence="2">The sequence shown here is derived from an EMBL/GenBank/DDBJ whole genome shotgun (WGS) entry which is preliminary data.</text>
</comment>
<accession>A0ABS8UYH1</accession>
<dbReference type="Proteomes" id="UP000823775">
    <property type="component" value="Unassembled WGS sequence"/>
</dbReference>
<keyword evidence="3" id="KW-1185">Reference proteome</keyword>
<name>A0ABS8UYH1_DATST</name>
<feature type="region of interest" description="Disordered" evidence="1">
    <location>
        <begin position="40"/>
        <end position="66"/>
    </location>
</feature>
<protein>
    <submittedName>
        <fullName evidence="2">Uncharacterized protein</fullName>
    </submittedName>
</protein>
<gene>
    <name evidence="2" type="ORF">HAX54_023333</name>
</gene>
<evidence type="ECO:0000313" key="3">
    <source>
        <dbReference type="Proteomes" id="UP000823775"/>
    </source>
</evidence>
<proteinExistence type="predicted"/>
<dbReference type="EMBL" id="JACEIK010002832">
    <property type="protein sequence ID" value="MCD9639053.1"/>
    <property type="molecule type" value="Genomic_DNA"/>
</dbReference>
<organism evidence="2 3">
    <name type="scientific">Datura stramonium</name>
    <name type="common">Jimsonweed</name>
    <name type="synonym">Common thornapple</name>
    <dbReference type="NCBI Taxonomy" id="4076"/>
    <lineage>
        <taxon>Eukaryota</taxon>
        <taxon>Viridiplantae</taxon>
        <taxon>Streptophyta</taxon>
        <taxon>Embryophyta</taxon>
        <taxon>Tracheophyta</taxon>
        <taxon>Spermatophyta</taxon>
        <taxon>Magnoliopsida</taxon>
        <taxon>eudicotyledons</taxon>
        <taxon>Gunneridae</taxon>
        <taxon>Pentapetalae</taxon>
        <taxon>asterids</taxon>
        <taxon>lamiids</taxon>
        <taxon>Solanales</taxon>
        <taxon>Solanaceae</taxon>
        <taxon>Solanoideae</taxon>
        <taxon>Datureae</taxon>
        <taxon>Datura</taxon>
    </lineage>
</organism>
<reference evidence="2 3" key="1">
    <citation type="journal article" date="2021" name="BMC Genomics">
        <title>Datura genome reveals duplications of psychoactive alkaloid biosynthetic genes and high mutation rate following tissue culture.</title>
        <authorList>
            <person name="Rajewski A."/>
            <person name="Carter-House D."/>
            <person name="Stajich J."/>
            <person name="Litt A."/>
        </authorList>
    </citation>
    <scope>NUCLEOTIDE SEQUENCE [LARGE SCALE GENOMIC DNA]</scope>
    <source>
        <strain evidence="2">AR-01</strain>
    </source>
</reference>
<feature type="non-terminal residue" evidence="2">
    <location>
        <position position="84"/>
    </location>
</feature>
<sequence>MPPLQFTAPNYSQTESSILPSPQISQLNTDQLEVNTITNADAHALPDQQAEQPRVSERRSSRNTQPPVWLKDFVSLNIHGDVSY</sequence>
<feature type="region of interest" description="Disordered" evidence="1">
    <location>
        <begin position="1"/>
        <end position="21"/>
    </location>
</feature>